<dbReference type="EMBL" id="PP130629">
    <property type="protein sequence ID" value="XAO13489.1"/>
    <property type="molecule type" value="Genomic_DNA"/>
</dbReference>
<reference evidence="1" key="1">
    <citation type="submission" date="2024-01" db="EMBL/GenBank/DDBJ databases">
        <title>Genomic and biogeographic characterisation of Mantoniella tinhauana virus 1, the first discovered Mantoniella-infecting prasinovirus.</title>
        <authorList>
            <person name="Rey Redondo E."/>
            <person name="Yung C.C.M."/>
        </authorList>
    </citation>
    <scope>NUCLEOTIDE SEQUENCE</scope>
    <source>
        <strain evidence="1">Lau Fau Shan</strain>
    </source>
</reference>
<evidence type="ECO:0000313" key="1">
    <source>
        <dbReference type="EMBL" id="XAO13489.1"/>
    </source>
</evidence>
<name>A0AB38ZM78_9VIRU</name>
<proteinExistence type="predicted"/>
<protein>
    <submittedName>
        <fullName evidence="1">Uncharacterized protein</fullName>
    </submittedName>
</protein>
<accession>A0AB38ZM78</accession>
<sequence>MAYQLQPGLSIVQNSGAIPPVRATDEVFVYPQPSNLNCGGCRPNTMLYGTAPYKAGKGAPSQYIDTSDQLRPQSTSRFNKNIVQTYERNLFPLTNMECKLPLRTMRYEPASTRAEVQNELFQQRYVNKNIGKR</sequence>
<organism evidence="1">
    <name type="scientific">Mantoniella tinhauana virus 1</name>
    <dbReference type="NCBI Taxonomy" id="3111543"/>
    <lineage>
        <taxon>Viruses</taxon>
    </lineage>
</organism>